<comment type="caution">
    <text evidence="2">The sequence shown here is derived from an EMBL/GenBank/DDBJ whole genome shotgun (WGS) entry which is preliminary data.</text>
</comment>
<reference evidence="2 3" key="1">
    <citation type="journal article" date="2018" name="BMC Genomics">
        <title>Comparative genome analyses reveal sequence features reflecting distinct modes of host-adaptation between dicot and monocot powdery mildew.</title>
        <authorList>
            <person name="Wu Y."/>
            <person name="Ma X."/>
            <person name="Pan Z."/>
            <person name="Kale S.D."/>
            <person name="Song Y."/>
            <person name="King H."/>
            <person name="Zhang Q."/>
            <person name="Presley C."/>
            <person name="Deng X."/>
            <person name="Wei C.I."/>
            <person name="Xiao S."/>
        </authorList>
    </citation>
    <scope>NUCLEOTIDE SEQUENCE [LARGE SCALE GENOMIC DNA]</scope>
    <source>
        <strain evidence="2">UMSG3</strain>
    </source>
</reference>
<feature type="compositionally biased region" description="Basic and acidic residues" evidence="1">
    <location>
        <begin position="98"/>
        <end position="114"/>
    </location>
</feature>
<feature type="region of interest" description="Disordered" evidence="1">
    <location>
        <begin position="98"/>
        <end position="179"/>
    </location>
</feature>
<keyword evidence="3" id="KW-1185">Reference proteome</keyword>
<name>A0A420IN02_9PEZI</name>
<evidence type="ECO:0000313" key="3">
    <source>
        <dbReference type="Proteomes" id="UP000283383"/>
    </source>
</evidence>
<dbReference type="EMBL" id="MCBQ01008249">
    <property type="protein sequence ID" value="RKF75855.1"/>
    <property type="molecule type" value="Genomic_DNA"/>
</dbReference>
<accession>A0A420IN02</accession>
<proteinExistence type="predicted"/>
<dbReference type="AlphaFoldDB" id="A0A420IN02"/>
<protein>
    <submittedName>
        <fullName evidence="2">Uncharacterized protein</fullName>
    </submittedName>
</protein>
<evidence type="ECO:0000256" key="1">
    <source>
        <dbReference type="SAM" id="MobiDB-lite"/>
    </source>
</evidence>
<feature type="compositionally biased region" description="Polar residues" evidence="1">
    <location>
        <begin position="141"/>
        <end position="154"/>
    </location>
</feature>
<sequence>MTSDSSTGEIGKEETTGKTETKVFQRYWAAGVELSVDTDEDIKGFVKNRIEAYKQEHQDFKRAETELPRTLRDVLHLRGVFPPKDKNSIAGNPLALLRLDKPPKWPSHDKDYKRVNLRAEMPTGSDIIGKKEKSTKKDHSNSALDNTNKKPYTVNSSNQKKSSKHNQNEKNLANYNPHGYSRQLSTLTKLYDEQTKYSEKEDTFDYKFDIFLKQCANTDIPVNALGIEFPSMLKEDTRNFYYSSYSNEDELSLEELYQEAFRNVCERPSNTLNGLLSDLRSVAEHHDWKTPFANTDVVLFTDRKYHQRRNIGRSQFELNHGQYKSKSFGEEGYGNKKNVFERDEAFERIKRNMTEKIHKIFSQYVLEIEGRPTESNITEDVEFPEKELDIEMESYILDTTFLSMKPTYKTSNFFTCTSDKIDGLSTKMALANRATEYALVGSFLYPPHHDLSTRYGPHNFKDIYIDAGAANNSTGGYNQWIALQKYQKVEIDSSKKGTVNVQFGIGSTSSIGSVKVNIPIGTIEFHIVRANTPFLLCLKDMDKLEAYYDNITDRIYLGDQSYPANRRFGHAIFSWGEILTNHIANSIFLIDTELRQLHRRFCHPSVRRLFDPLCRSNHEVDRKNIEQINKFCKTCQKFGASPRRFKFTLRDPDLQFNHIIVADIMYIDEGGSKPALHIIDIATRFQASR</sequence>
<evidence type="ECO:0000313" key="2">
    <source>
        <dbReference type="EMBL" id="RKF75855.1"/>
    </source>
</evidence>
<dbReference type="Proteomes" id="UP000283383">
    <property type="component" value="Unassembled WGS sequence"/>
</dbReference>
<organism evidence="2 3">
    <name type="scientific">Golovinomyces cichoracearum</name>
    <dbReference type="NCBI Taxonomy" id="62708"/>
    <lineage>
        <taxon>Eukaryota</taxon>
        <taxon>Fungi</taxon>
        <taxon>Dikarya</taxon>
        <taxon>Ascomycota</taxon>
        <taxon>Pezizomycotina</taxon>
        <taxon>Leotiomycetes</taxon>
        <taxon>Erysiphales</taxon>
        <taxon>Erysiphaceae</taxon>
        <taxon>Golovinomyces</taxon>
    </lineage>
</organism>
<feature type="compositionally biased region" description="Basic and acidic residues" evidence="1">
    <location>
        <begin position="128"/>
        <end position="140"/>
    </location>
</feature>
<gene>
    <name evidence="2" type="ORF">GcM3_082001</name>
</gene>